<evidence type="ECO:0000256" key="3">
    <source>
        <dbReference type="ARBA" id="ARBA00022840"/>
    </source>
</evidence>
<keyword evidence="1" id="KW-0436">Ligase</keyword>
<dbReference type="PANTHER" id="PTHR43585:SF2">
    <property type="entry name" value="ATP-GRASP ENZYME FSQD"/>
    <property type="match status" value="1"/>
</dbReference>
<dbReference type="Proteomes" id="UP001164100">
    <property type="component" value="Chromosome"/>
</dbReference>
<organism evidence="6 7">
    <name type="scientific">Aliarcobacter cryaerophilus</name>
    <dbReference type="NCBI Taxonomy" id="28198"/>
    <lineage>
        <taxon>Bacteria</taxon>
        <taxon>Pseudomonadati</taxon>
        <taxon>Campylobacterota</taxon>
        <taxon>Epsilonproteobacteria</taxon>
        <taxon>Campylobacterales</taxon>
        <taxon>Arcobacteraceae</taxon>
        <taxon>Aliarcobacter</taxon>
    </lineage>
</organism>
<dbReference type="SUPFAM" id="SSF56059">
    <property type="entry name" value="Glutathione synthetase ATP-binding domain-like"/>
    <property type="match status" value="1"/>
</dbReference>
<protein>
    <submittedName>
        <fullName evidence="6">ATP-grasp domain-containing protein</fullName>
    </submittedName>
</protein>
<feature type="domain" description="ATP-grasp" evidence="5">
    <location>
        <begin position="113"/>
        <end position="302"/>
    </location>
</feature>
<evidence type="ECO:0000256" key="4">
    <source>
        <dbReference type="PROSITE-ProRule" id="PRU00409"/>
    </source>
</evidence>
<dbReference type="GO" id="GO:0046872">
    <property type="term" value="F:metal ion binding"/>
    <property type="evidence" value="ECO:0007669"/>
    <property type="project" value="InterPro"/>
</dbReference>
<evidence type="ECO:0000256" key="2">
    <source>
        <dbReference type="ARBA" id="ARBA00022741"/>
    </source>
</evidence>
<accession>A0AA46S1C7</accession>
<dbReference type="PROSITE" id="PS50975">
    <property type="entry name" value="ATP_GRASP"/>
    <property type="match status" value="1"/>
</dbReference>
<dbReference type="EMBL" id="CP099556">
    <property type="protein sequence ID" value="UYF42486.1"/>
    <property type="molecule type" value="Genomic_DNA"/>
</dbReference>
<dbReference type="InterPro" id="IPR013815">
    <property type="entry name" value="ATP_grasp_subdomain_1"/>
</dbReference>
<sequence>MKLKKEKVLLIGTSFSAVPLLHYLKSLDYIVAVCGGLKDDPCHKYADESFFIDYSKRDELLQLCESEEFDYLVPSCNDYSYNSASYVATKLNKFYGFDKFEITNILHTKNGFRKFTIDNNLSVPQAIKYTIDLNLDILTLNYPLLVKPDDCFSGKGVTKVIENSGLKNAVEIARKNSKNNEVIIEEFVEGSLYSHSAFIQDGKILIDFFVDEFCTVYPYQVDSSCISYNLNEAVKNRIRKDIQRLISLLNISDGLLHTQFISDNTKVWLIETMRRCPGDLYGSLIKKSMNFNYSEFYCNSFLNRKNTLAELRMDTKYIARHTISTGRDLIFKSLKYDLESKKLDFYPLKESGQILKQAPYDKVGLVFYEFDTKEDLIKNTINMKDFFIVDNYDGIVNER</sequence>
<proteinExistence type="predicted"/>
<keyword evidence="2 4" id="KW-0547">Nucleotide-binding</keyword>
<dbReference type="RefSeq" id="WP_263514101.1">
    <property type="nucleotide sequence ID" value="NZ_CP099556.1"/>
</dbReference>
<dbReference type="AlphaFoldDB" id="A0AA46S1C7"/>
<dbReference type="InterPro" id="IPR011761">
    <property type="entry name" value="ATP-grasp"/>
</dbReference>
<reference evidence="6" key="1">
    <citation type="journal article" date="2022" name="Front. Microbiol.">
        <title>Species classification and novel plasmid identifications in Arcobacter cryaerophilus and Arcobacter cryaerophilus-like organisms.</title>
        <authorList>
            <person name="Zhou G."/>
            <person name="Wang M."/>
            <person name="Wang H."/>
            <person name="Chen X."/>
            <person name="Gu Y."/>
            <person name="Shao Z."/>
            <person name="Zhang J."/>
            <person name="Zhang M."/>
        </authorList>
    </citation>
    <scope>NUCLEOTIDE SEQUENCE</scope>
    <source>
        <strain evidence="6">ICDCAC48</strain>
    </source>
</reference>
<evidence type="ECO:0000256" key="1">
    <source>
        <dbReference type="ARBA" id="ARBA00022598"/>
    </source>
</evidence>
<evidence type="ECO:0000259" key="5">
    <source>
        <dbReference type="PROSITE" id="PS50975"/>
    </source>
</evidence>
<name>A0AA46S1C7_9BACT</name>
<keyword evidence="3 4" id="KW-0067">ATP-binding</keyword>
<dbReference type="GO" id="GO:0005524">
    <property type="term" value="F:ATP binding"/>
    <property type="evidence" value="ECO:0007669"/>
    <property type="project" value="UniProtKB-UniRule"/>
</dbReference>
<dbReference type="Gene3D" id="3.30.470.20">
    <property type="entry name" value="ATP-grasp fold, B domain"/>
    <property type="match status" value="1"/>
</dbReference>
<dbReference type="Gene3D" id="3.40.50.20">
    <property type="match status" value="1"/>
</dbReference>
<dbReference type="Gene3D" id="3.30.1490.20">
    <property type="entry name" value="ATP-grasp fold, A domain"/>
    <property type="match status" value="1"/>
</dbReference>
<dbReference type="GO" id="GO:0016874">
    <property type="term" value="F:ligase activity"/>
    <property type="evidence" value="ECO:0007669"/>
    <property type="project" value="UniProtKB-KW"/>
</dbReference>
<dbReference type="InterPro" id="IPR052032">
    <property type="entry name" value="ATP-dep_AA_Ligase"/>
</dbReference>
<gene>
    <name evidence="6" type="ORF">NGX11_06140</name>
</gene>
<dbReference type="Pfam" id="PF13535">
    <property type="entry name" value="ATP-grasp_4"/>
    <property type="match status" value="1"/>
</dbReference>
<evidence type="ECO:0000313" key="7">
    <source>
        <dbReference type="Proteomes" id="UP001164100"/>
    </source>
</evidence>
<evidence type="ECO:0000313" key="6">
    <source>
        <dbReference type="EMBL" id="UYF42486.1"/>
    </source>
</evidence>
<dbReference type="PANTHER" id="PTHR43585">
    <property type="entry name" value="FUMIPYRROLE BIOSYNTHESIS PROTEIN C"/>
    <property type="match status" value="1"/>
</dbReference>